<comment type="similarity">
    <text evidence="3">Belongs to the RecD family. RecD2 subfamily.</text>
</comment>
<name>A0A430A8D9_9ENTE</name>
<keyword evidence="3" id="KW-0378">Hydrolase</keyword>
<dbReference type="InterPro" id="IPR041451">
    <property type="entry name" value="RecD2_SH13"/>
</dbReference>
<dbReference type="GO" id="GO:0006310">
    <property type="term" value="P:DNA recombination"/>
    <property type="evidence" value="ECO:0007669"/>
    <property type="project" value="InterPro"/>
</dbReference>
<dbReference type="InterPro" id="IPR003593">
    <property type="entry name" value="AAA+_ATPase"/>
</dbReference>
<dbReference type="GO" id="GO:0005524">
    <property type="term" value="F:ATP binding"/>
    <property type="evidence" value="ECO:0007669"/>
    <property type="project" value="UniProtKB-UniRule"/>
</dbReference>
<dbReference type="NCBIfam" id="TIGR01448">
    <property type="entry name" value="recD_rel"/>
    <property type="match status" value="1"/>
</dbReference>
<dbReference type="Pfam" id="PF23139">
    <property type="entry name" value="OB_YrrC"/>
    <property type="match status" value="1"/>
</dbReference>
<dbReference type="RefSeq" id="WP_126831541.1">
    <property type="nucleotide sequence ID" value="NZ_CBCRYB010000001.1"/>
</dbReference>
<dbReference type="GO" id="GO:0017116">
    <property type="term" value="F:single-stranded DNA helicase activity"/>
    <property type="evidence" value="ECO:0007669"/>
    <property type="project" value="TreeGrafter"/>
</dbReference>
<dbReference type="Gene3D" id="1.10.10.2220">
    <property type="match status" value="1"/>
</dbReference>
<dbReference type="Pfam" id="PF13538">
    <property type="entry name" value="UvrD_C_2"/>
    <property type="match status" value="1"/>
</dbReference>
<evidence type="ECO:0000313" key="5">
    <source>
        <dbReference type="EMBL" id="RSU03331.1"/>
    </source>
</evidence>
<keyword evidence="6" id="KW-1185">Reference proteome</keyword>
<dbReference type="PANTHER" id="PTHR43788">
    <property type="entry name" value="DNA2/NAM7 HELICASE FAMILY MEMBER"/>
    <property type="match status" value="1"/>
</dbReference>
<comment type="function">
    <text evidence="3">DNA-dependent ATPase and ATP-dependent 5'-3' DNA helicase. Has no activity on blunt DNA or DNA with 3'-overhangs, requires at least 10 bases of 5'-ssDNA for helicase activity.</text>
</comment>
<dbReference type="PANTHER" id="PTHR43788:SF6">
    <property type="entry name" value="DNA HELICASE B"/>
    <property type="match status" value="1"/>
</dbReference>
<dbReference type="Pfam" id="PF14490">
    <property type="entry name" value="HHH_RecD2"/>
    <property type="match status" value="1"/>
</dbReference>
<dbReference type="Pfam" id="PF13245">
    <property type="entry name" value="AAA_19"/>
    <property type="match status" value="1"/>
</dbReference>
<dbReference type="InterPro" id="IPR055446">
    <property type="entry name" value="RecD2_N_OB"/>
</dbReference>
<dbReference type="InterPro" id="IPR006345">
    <property type="entry name" value="RecD2"/>
</dbReference>
<sequence>MIDTLGDTEFNHQENYVVGKVAAIFFQNPSNFYKVMLIKVVDTNTSFEESEIVVTGSFGQIQEEESYRFVGKLVDHAKYGQQFQVDNYQQEKPTSGSGLIAYLSGSKFPGIGKKTAENMVDLLGDNVIDIILDDPKRLEEVTSLTKSKREMILETLRLNYGMEQIVIGLNQYGFGSQLAMAIYQTYQEETLNVIQENPYQLTEDIEGIGFKKADAIAEQLGYAADSPKRIRAAITHELLSSCLETGDTYIDAEVLLKKAIRTLEMSRSFTIAPDLVAQEIIAAVSEGKMQQEGTHLYENTLFFSEWGVGTAIQRLLSRKKTIKYNDDDVTSNLEMIEKNFDISYGDSQIKAIKEAIKSPLFILTGGPGTGKTTVINGIVNLFAELNGLSLDIDDYKNDIFPILLAAPTGRAAKRMNETTGLPASTIHRLLGLNGREKNASLSAKELEGGLLIVDEMSMVDTWLANTLLKAIPTNMQVIFVGDKDQLPSVGPGQVLHDLLAIEDIPSCELIDIYRQENESSIIPLAHDIKDGRLPVDFAQNKSDRSFIRASAYQIEEVIRQVVTKAQAKGFTPTDIQVLAPMYRGVAGIDNINNMMQEIFNPNETGQRKEVKWNDKVFRIGDKVLHLVNSPESNVFNGDMGKIVGITLAKESDDKVDELTIEFDSNEVTYKRNEWNKITLSYCCSIHKSQGSEFKMVILPMVKQYQRMLQRNLFYTGLTRSKDLLILVGEPEAFERCVQNEGDNRQTTLQERIISAGDISLTVRTQLEAYESGLLAEATEDIDGGLGSYDPIPKEKLKELKAKELKKENEVVTRDEKQVKEVSLFDEVIEDKAVISEPTEPVSLDSKVEISIQAGNVDPMIGMENVTPYDFM</sequence>
<dbReference type="AlphaFoldDB" id="A0A430A8D9"/>
<dbReference type="EC" id="5.6.2.3" evidence="3"/>
<dbReference type="SMART" id="SM00382">
    <property type="entry name" value="AAA"/>
    <property type="match status" value="1"/>
</dbReference>
<evidence type="ECO:0000256" key="1">
    <source>
        <dbReference type="ARBA" id="ARBA00022741"/>
    </source>
</evidence>
<dbReference type="GO" id="GO:0016887">
    <property type="term" value="F:ATP hydrolysis activity"/>
    <property type="evidence" value="ECO:0007669"/>
    <property type="project" value="RHEA"/>
</dbReference>
<feature type="binding site" evidence="3">
    <location>
        <begin position="368"/>
        <end position="372"/>
    </location>
    <ligand>
        <name>ATP</name>
        <dbReference type="ChEBI" id="CHEBI:30616"/>
    </ligand>
</feature>
<dbReference type="InterPro" id="IPR050534">
    <property type="entry name" value="Coronavir_polyprotein_1ab"/>
</dbReference>
<dbReference type="CDD" id="cd18809">
    <property type="entry name" value="SF1_C_RecD"/>
    <property type="match status" value="1"/>
</dbReference>
<accession>A0A430A8D9</accession>
<protein>
    <recommendedName>
        <fullName evidence="3">ATP-dependent RecD2 DNA helicase</fullName>
        <ecNumber evidence="3">5.6.2.3</ecNumber>
    </recommendedName>
    <alternativeName>
        <fullName evidence="3">DNA 5'-3' helicase subunit RecD2</fullName>
    </alternativeName>
</protein>
<keyword evidence="3" id="KW-0238">DNA-binding</keyword>
<dbReference type="InterPro" id="IPR027417">
    <property type="entry name" value="P-loop_NTPase"/>
</dbReference>
<dbReference type="InterPro" id="IPR029493">
    <property type="entry name" value="RecD2-like_HHH"/>
</dbReference>
<evidence type="ECO:0000313" key="6">
    <source>
        <dbReference type="Proteomes" id="UP000287101"/>
    </source>
</evidence>
<dbReference type="Proteomes" id="UP000287101">
    <property type="component" value="Unassembled WGS sequence"/>
</dbReference>
<reference evidence="5 6" key="1">
    <citation type="submission" date="2017-05" db="EMBL/GenBank/DDBJ databases">
        <title>Vagococcus spp. assemblies.</title>
        <authorList>
            <person name="Gulvik C.A."/>
        </authorList>
    </citation>
    <scope>NUCLEOTIDE SEQUENCE [LARGE SCALE GENOMIC DNA]</scope>
    <source>
        <strain evidence="5 6">CCUG 41755</strain>
    </source>
</reference>
<dbReference type="Pfam" id="PF18335">
    <property type="entry name" value="SH3_13"/>
    <property type="match status" value="1"/>
</dbReference>
<dbReference type="InterPro" id="IPR027785">
    <property type="entry name" value="UvrD-like_helicase_C"/>
</dbReference>
<dbReference type="CDD" id="cd17933">
    <property type="entry name" value="DEXSc_RecD-like"/>
    <property type="match status" value="1"/>
</dbReference>
<keyword evidence="3" id="KW-0413">Isomerase</keyword>
<gene>
    <name evidence="3" type="primary">recD2</name>
    <name evidence="5" type="ORF">CBF31_06340</name>
</gene>
<keyword evidence="2 3" id="KW-0067">ATP-binding</keyword>
<evidence type="ECO:0000259" key="4">
    <source>
        <dbReference type="SMART" id="SM00382"/>
    </source>
</evidence>
<comment type="catalytic activity">
    <reaction evidence="3">
        <text>ATP + H2O = ADP + phosphate + H(+)</text>
        <dbReference type="Rhea" id="RHEA:13065"/>
        <dbReference type="ChEBI" id="CHEBI:15377"/>
        <dbReference type="ChEBI" id="CHEBI:15378"/>
        <dbReference type="ChEBI" id="CHEBI:30616"/>
        <dbReference type="ChEBI" id="CHEBI:43474"/>
        <dbReference type="ChEBI" id="CHEBI:456216"/>
        <dbReference type="EC" id="5.6.2.3"/>
    </reaction>
</comment>
<dbReference type="GO" id="GO:0043139">
    <property type="term" value="F:5'-3' DNA helicase activity"/>
    <property type="evidence" value="ECO:0007669"/>
    <property type="project" value="UniProtKB-UniRule"/>
</dbReference>
<dbReference type="SUPFAM" id="SSF52540">
    <property type="entry name" value="P-loop containing nucleoside triphosphate hydrolases"/>
    <property type="match status" value="2"/>
</dbReference>
<feature type="domain" description="AAA+ ATPase" evidence="4">
    <location>
        <begin position="357"/>
        <end position="516"/>
    </location>
</feature>
<keyword evidence="3" id="KW-0347">Helicase</keyword>
<dbReference type="EMBL" id="NGJY01000002">
    <property type="protein sequence ID" value="RSU03331.1"/>
    <property type="molecule type" value="Genomic_DNA"/>
</dbReference>
<dbReference type="Gene3D" id="3.40.50.300">
    <property type="entry name" value="P-loop containing nucleotide triphosphate hydrolases"/>
    <property type="match status" value="2"/>
</dbReference>
<proteinExistence type="inferred from homology"/>
<dbReference type="GO" id="GO:0003677">
    <property type="term" value="F:DNA binding"/>
    <property type="evidence" value="ECO:0007669"/>
    <property type="project" value="UniProtKB-UniRule"/>
</dbReference>
<dbReference type="HAMAP" id="MF_01488">
    <property type="entry name" value="RecD2"/>
    <property type="match status" value="1"/>
</dbReference>
<dbReference type="OrthoDB" id="9803432at2"/>
<evidence type="ECO:0000256" key="2">
    <source>
        <dbReference type="ARBA" id="ARBA00022840"/>
    </source>
</evidence>
<evidence type="ECO:0000256" key="3">
    <source>
        <dbReference type="HAMAP-Rule" id="MF_01488"/>
    </source>
</evidence>
<organism evidence="5 6">
    <name type="scientific">Vagococcus fessus</name>
    <dbReference type="NCBI Taxonomy" id="120370"/>
    <lineage>
        <taxon>Bacteria</taxon>
        <taxon>Bacillati</taxon>
        <taxon>Bacillota</taxon>
        <taxon>Bacilli</taxon>
        <taxon>Lactobacillales</taxon>
        <taxon>Enterococcaceae</taxon>
        <taxon>Vagococcus</taxon>
    </lineage>
</organism>
<keyword evidence="1 3" id="KW-0547">Nucleotide-binding</keyword>
<dbReference type="Gene3D" id="2.30.30.940">
    <property type="match status" value="1"/>
</dbReference>
<dbReference type="GO" id="GO:0009338">
    <property type="term" value="C:exodeoxyribonuclease V complex"/>
    <property type="evidence" value="ECO:0007669"/>
    <property type="project" value="TreeGrafter"/>
</dbReference>
<comment type="caution">
    <text evidence="5">The sequence shown here is derived from an EMBL/GenBank/DDBJ whole genome shotgun (WGS) entry which is preliminary data.</text>
</comment>